<dbReference type="PANTHER" id="PTHR47381:SF3">
    <property type="entry name" value="ALPHA_BETA-HYDROLASES SUPERFAMILY PROTEIN"/>
    <property type="match status" value="1"/>
</dbReference>
<name>A0ABM8V6P7_THEXY</name>
<evidence type="ECO:0000313" key="3">
    <source>
        <dbReference type="Proteomes" id="UP000681526"/>
    </source>
</evidence>
<dbReference type="PANTHER" id="PTHR47381">
    <property type="entry name" value="ALPHA/BETA-HYDROLASES SUPERFAMILY PROTEIN"/>
    <property type="match status" value="1"/>
</dbReference>
<dbReference type="RefSeq" id="WP_213485163.1">
    <property type="nucleotide sequence ID" value="NZ_CAJRAY010000075.1"/>
</dbReference>
<feature type="domain" description="Acetyl xylan esterase" evidence="1">
    <location>
        <begin position="58"/>
        <end position="212"/>
    </location>
</feature>
<keyword evidence="3" id="KW-1185">Reference proteome</keyword>
<dbReference type="InterPro" id="IPR008391">
    <property type="entry name" value="AXE1_dom"/>
</dbReference>
<dbReference type="InterPro" id="IPR029058">
    <property type="entry name" value="AB_hydrolase_fold"/>
</dbReference>
<dbReference type="EMBL" id="CAJRAY010000075">
    <property type="protein sequence ID" value="CAG5090426.1"/>
    <property type="molecule type" value="Genomic_DNA"/>
</dbReference>
<dbReference type="SUPFAM" id="SSF53474">
    <property type="entry name" value="alpha/beta-Hydrolases"/>
    <property type="match status" value="1"/>
</dbReference>
<organism evidence="2 3">
    <name type="scientific">Thermobacillus xylanilyticus</name>
    <dbReference type="NCBI Taxonomy" id="76633"/>
    <lineage>
        <taxon>Bacteria</taxon>
        <taxon>Bacillati</taxon>
        <taxon>Bacillota</taxon>
        <taxon>Bacilli</taxon>
        <taxon>Bacillales</taxon>
        <taxon>Paenibacillaceae</taxon>
        <taxon>Thermobacillus</taxon>
    </lineage>
</organism>
<reference evidence="2 3" key="1">
    <citation type="submission" date="2021-04" db="EMBL/GenBank/DDBJ databases">
        <authorList>
            <person name="Rakotoarivonina H."/>
        </authorList>
    </citation>
    <scope>NUCLEOTIDE SEQUENCE [LARGE SCALE GENOMIC DNA]</scope>
    <source>
        <strain evidence="2 3">XE</strain>
    </source>
</reference>
<sequence length="309" mass="35074">MTWELADPGKRKARRDALYALLGKLPERRGVPEARTVDSSVEGGIKIEKLILDLNGLEPVPAYFLKPAGAEGRLPLVIYNHSHGGYYDVGKEEVLRSAPYLLKPAYGEALTAEGYAVLCIDHWAFGERSTRTERQIFKEMLWRGRVMWGMMVFDSLRAVDYAASRPDVDPERIATLGMSMGSTMAWWLAALEPRIRAVVDICSLSEYDALLETGAYDGHNLYYFVPGLLEHFRAADINALIAPRPHLSLAGEHDKLTPVQGLDSIERDMREIYRALGAEDRWRQLRFPVGHEETEEMRREALAFLRKWL</sequence>
<dbReference type="Gene3D" id="3.40.50.1820">
    <property type="entry name" value="alpha/beta hydrolase"/>
    <property type="match status" value="1"/>
</dbReference>
<protein>
    <submittedName>
        <fullName evidence="2">Endopeptidase YtaP</fullName>
    </submittedName>
</protein>
<dbReference type="Proteomes" id="UP000681526">
    <property type="component" value="Unassembled WGS sequence"/>
</dbReference>
<dbReference type="Pfam" id="PF05448">
    <property type="entry name" value="AXE1"/>
    <property type="match status" value="1"/>
</dbReference>
<proteinExistence type="predicted"/>
<evidence type="ECO:0000259" key="1">
    <source>
        <dbReference type="Pfam" id="PF05448"/>
    </source>
</evidence>
<gene>
    <name evidence="2" type="primary">txxe 1978-ytaP</name>
    <name evidence="2" type="ORF">TXXE_14110</name>
</gene>
<accession>A0ABM8V6P7</accession>
<comment type="caution">
    <text evidence="2">The sequence shown here is derived from an EMBL/GenBank/DDBJ whole genome shotgun (WGS) entry which is preliminary data.</text>
</comment>
<evidence type="ECO:0000313" key="2">
    <source>
        <dbReference type="EMBL" id="CAG5090426.1"/>
    </source>
</evidence>